<feature type="binding site" evidence="5">
    <location>
        <position position="380"/>
    </location>
    <ligand>
        <name>Ca(2+)</name>
        <dbReference type="ChEBI" id="CHEBI:29108"/>
    </ligand>
</feature>
<keyword evidence="5" id="KW-0479">Metal-binding</keyword>
<dbReference type="PIRSF" id="PIRSF001227">
    <property type="entry name" value="Pen_acylase"/>
    <property type="match status" value="1"/>
</dbReference>
<dbReference type="AlphaFoldDB" id="A0A1G6X9K4"/>
<dbReference type="PANTHER" id="PTHR34218">
    <property type="entry name" value="PEPTIDASE S45 PENICILLIN AMIDASE"/>
    <property type="match status" value="1"/>
</dbReference>
<dbReference type="GO" id="GO:0046872">
    <property type="term" value="F:metal ion binding"/>
    <property type="evidence" value="ECO:0007669"/>
    <property type="project" value="UniProtKB-KW"/>
</dbReference>
<proteinExistence type="inferred from homology"/>
<dbReference type="InterPro" id="IPR002692">
    <property type="entry name" value="S45"/>
</dbReference>
<reference evidence="7" key="1">
    <citation type="submission" date="2016-10" db="EMBL/GenBank/DDBJ databases">
        <authorList>
            <person name="Varghese N."/>
            <person name="Submissions S."/>
        </authorList>
    </citation>
    <scope>NUCLEOTIDE SEQUENCE [LARGE SCALE GENOMIC DNA]</scope>
    <source>
        <strain evidence="7">DSM 18609</strain>
    </source>
</reference>
<dbReference type="GO" id="GO:0016811">
    <property type="term" value="F:hydrolase activity, acting on carbon-nitrogen (but not peptide) bonds, in linear amides"/>
    <property type="evidence" value="ECO:0007669"/>
    <property type="project" value="InterPro"/>
</dbReference>
<dbReference type="EMBL" id="FMZH01000007">
    <property type="protein sequence ID" value="SDD74900.1"/>
    <property type="molecule type" value="Genomic_DNA"/>
</dbReference>
<dbReference type="InterPro" id="IPR043146">
    <property type="entry name" value="Penicillin_amidase_N_B-knob"/>
</dbReference>
<sequence length="838" mass="95348">MIDIQFVVFCSKHKPSFCPIFAKDLLLTIMNKIKALFCVVVPIALAFLFNTKLGNTPPLLKFLDPFMGLWQNAENNHFMFNHKAKIKGATDKIEIVFDDRMIPHIFAQNDHDLYLAQGYVTAMHRLWQMDFQTRFAAGRISEVVGDKAIEVDRYQRRMGMVYGAENSLKGMMADPKAKEMIEAYTEGINAYIKTLSKANYPLEYKILDFKPENWTPVKCALLLKQMSAVLAMGSDEFYMTNILKKFGPEVTKDLFPDYPFREDPIIPVGTKWDFTPLPVPKTPESFTQALTGEVKTKEKIEGIGSNNWALSGTKTASGYPILANDPHLDLTLPSIWYQIQLHAPGVNTYGVSLPGAPGVIIGFNQKIAWGVTNVAADVLDFYQIKFKDSSHNEYWYNNQWKATTKRMEVIKIRGAKDEIDTVYYTHHGPVVYFQKPKYSRANNVPVGDALRWIAHDQSNELMTFYYLNRGKNYADYRKALTFYTAPAQNFVFASVDNDIAITPNGKFPLKWKDQGKFILDGTDPAYDWQGWIPAAQNPTVKNPPRGFVSSANQSSTDTTYPYYINWEFSPYERGKRINDRLTAMSKATMDSIRLMQTDNYSILAQNLLPALLPLLNNEQLNATQKEALSYVNKWNKHYDANEIAASVFEIWTKRLSFDIWADEFEVKGIPMRYPSRDRMVEMILKEPNAPWYDNIHTSKKESLADLVNESFKYSCDSLERRFGPINKDWNWANVKQSNVPHLAKIPGFGSKILQIGGAKSTINALGETNGPSWRMVIELGKKPKGHGVYPGGQSGNPGSKFYDNMIDTWANGQLYDLFYMQSADDKSGTVISRLKISK</sequence>
<organism evidence="6 7">
    <name type="scientific">Pedobacter soli</name>
    <dbReference type="NCBI Taxonomy" id="390242"/>
    <lineage>
        <taxon>Bacteria</taxon>
        <taxon>Pseudomonadati</taxon>
        <taxon>Bacteroidota</taxon>
        <taxon>Sphingobacteriia</taxon>
        <taxon>Sphingobacteriales</taxon>
        <taxon>Sphingobacteriaceae</taxon>
        <taxon>Pedobacter</taxon>
    </lineage>
</organism>
<evidence type="ECO:0000256" key="4">
    <source>
        <dbReference type="PIRSR" id="PIRSR001227-1"/>
    </source>
</evidence>
<dbReference type="STRING" id="390242.SAMN04488024_107274"/>
<dbReference type="InterPro" id="IPR029055">
    <property type="entry name" value="Ntn_hydrolases_N"/>
</dbReference>
<evidence type="ECO:0000313" key="6">
    <source>
        <dbReference type="EMBL" id="SDD74900.1"/>
    </source>
</evidence>
<dbReference type="PANTHER" id="PTHR34218:SF4">
    <property type="entry name" value="ACYL-HOMOSERINE LACTONE ACYLASE QUIP"/>
    <property type="match status" value="1"/>
</dbReference>
<dbReference type="Gene3D" id="3.60.20.10">
    <property type="entry name" value="Glutamine Phosphoribosylpyrophosphate, subunit 1, domain 1"/>
    <property type="match status" value="1"/>
</dbReference>
<evidence type="ECO:0000256" key="1">
    <source>
        <dbReference type="ARBA" id="ARBA00006586"/>
    </source>
</evidence>
<evidence type="ECO:0000313" key="7">
    <source>
        <dbReference type="Proteomes" id="UP000199455"/>
    </source>
</evidence>
<dbReference type="InterPro" id="IPR023343">
    <property type="entry name" value="Penicillin_amidase_dom1"/>
</dbReference>
<dbReference type="Proteomes" id="UP000199455">
    <property type="component" value="Unassembled WGS sequence"/>
</dbReference>
<keyword evidence="7" id="KW-1185">Reference proteome</keyword>
<gene>
    <name evidence="6" type="ORF">SAMN04488024_107274</name>
</gene>
<dbReference type="Gene3D" id="1.10.1400.10">
    <property type="match status" value="1"/>
</dbReference>
<comment type="similarity">
    <text evidence="1">Belongs to the peptidase S45 family.</text>
</comment>
<feature type="active site" description="Nucleophile" evidence="4">
    <location>
        <position position="305"/>
    </location>
</feature>
<keyword evidence="5" id="KW-0106">Calcium</keyword>
<evidence type="ECO:0000256" key="3">
    <source>
        <dbReference type="ARBA" id="ARBA00023145"/>
    </source>
</evidence>
<dbReference type="GO" id="GO:0017000">
    <property type="term" value="P:antibiotic biosynthetic process"/>
    <property type="evidence" value="ECO:0007669"/>
    <property type="project" value="InterPro"/>
</dbReference>
<keyword evidence="2" id="KW-0378">Hydrolase</keyword>
<dbReference type="InterPro" id="IPR043147">
    <property type="entry name" value="Penicillin_amidase_A-knob"/>
</dbReference>
<feature type="binding site" evidence="5">
    <location>
        <position position="377"/>
    </location>
    <ligand>
        <name>Ca(2+)</name>
        <dbReference type="ChEBI" id="CHEBI:29108"/>
    </ligand>
</feature>
<feature type="binding site" evidence="5">
    <location>
        <position position="236"/>
    </location>
    <ligand>
        <name>Ca(2+)</name>
        <dbReference type="ChEBI" id="CHEBI:29108"/>
    </ligand>
</feature>
<name>A0A1G6X9K4_9SPHI</name>
<dbReference type="InterPro" id="IPR014395">
    <property type="entry name" value="Pen/GL7ACA/AHL_acylase"/>
</dbReference>
<evidence type="ECO:0000256" key="5">
    <source>
        <dbReference type="PIRSR" id="PIRSR001227-2"/>
    </source>
</evidence>
<comment type="cofactor">
    <cofactor evidence="5">
        <name>Ca(2+)</name>
        <dbReference type="ChEBI" id="CHEBI:29108"/>
    </cofactor>
    <text evidence="5">Binds 1 Ca(2+) ion per dimer.</text>
</comment>
<dbReference type="Gene3D" id="1.10.439.10">
    <property type="entry name" value="Penicillin Amidohydrolase, domain 1"/>
    <property type="match status" value="1"/>
</dbReference>
<protein>
    <submittedName>
        <fullName evidence="6">Penicillin amidase</fullName>
    </submittedName>
</protein>
<dbReference type="Gene3D" id="2.30.120.10">
    <property type="match status" value="1"/>
</dbReference>
<dbReference type="CDD" id="cd03747">
    <property type="entry name" value="Ntn_PGA_like"/>
    <property type="match status" value="1"/>
</dbReference>
<dbReference type="Pfam" id="PF01804">
    <property type="entry name" value="Penicil_amidase"/>
    <property type="match status" value="1"/>
</dbReference>
<dbReference type="SUPFAM" id="SSF56235">
    <property type="entry name" value="N-terminal nucleophile aminohydrolases (Ntn hydrolases)"/>
    <property type="match status" value="1"/>
</dbReference>
<keyword evidence="3" id="KW-0865">Zymogen</keyword>
<evidence type="ECO:0000256" key="2">
    <source>
        <dbReference type="ARBA" id="ARBA00022801"/>
    </source>
</evidence>
<accession>A0A1G6X9K4</accession>